<reference evidence="2 3" key="1">
    <citation type="submission" date="2014-04" db="EMBL/GenBank/DDBJ databases">
        <authorList>
            <consortium name="International Citrus Genome Consortium"/>
            <person name="Gmitter F."/>
            <person name="Chen C."/>
            <person name="Farmerie W."/>
            <person name="Harkins T."/>
            <person name="Desany B."/>
            <person name="Mohiuddin M."/>
            <person name="Kodira C."/>
            <person name="Borodovsky M."/>
            <person name="Lomsadze A."/>
            <person name="Burns P."/>
            <person name="Jenkins J."/>
            <person name="Prochnik S."/>
            <person name="Shu S."/>
            <person name="Chapman J."/>
            <person name="Pitluck S."/>
            <person name="Schmutz J."/>
            <person name="Rokhsar D."/>
        </authorList>
    </citation>
    <scope>NUCLEOTIDE SEQUENCE</scope>
</reference>
<dbReference type="Proteomes" id="UP000027120">
    <property type="component" value="Unassembled WGS sequence"/>
</dbReference>
<keyword evidence="3" id="KW-1185">Reference proteome</keyword>
<dbReference type="PANTHER" id="PTHR13318">
    <property type="entry name" value="PARTNER OF PAIRED, ISOFORM B-RELATED"/>
    <property type="match status" value="1"/>
</dbReference>
<dbReference type="InterPro" id="IPR006553">
    <property type="entry name" value="Leu-rich_rpt_Cys-con_subtyp"/>
</dbReference>
<gene>
    <name evidence="2" type="ORF">CISIN_1g038791mg</name>
</gene>
<dbReference type="SUPFAM" id="SSF52047">
    <property type="entry name" value="RNI-like"/>
    <property type="match status" value="1"/>
</dbReference>
<sequence>MAATTINNLPDRYARAELAVFSQPEVPLAGEGHAHLHHAPRQRAIPAHDPYLFQIGHGPGHFQPLSVGPPLAHASHALRSSPTRPPLTSGLPVNHVSHHLLSDTVTLEILLPQWPGLRHVKLVRWHQRLQAPLGAEFIPLFEHCECLKSIDLSNFYFWTEDLPPVLRAYPEKSANLTCLNLLTTSFTEGFKAQEIREITAACPSLNKLLVACTFDPRYIGFVNDETLSAIATNCPKLTLLHLVDTSSLANERGDPDSDGFTAEDASVSREGLIQLFSGLPLLEELVLDVCKNVRDSGPVLEVLKSKCSSLKVLKLGQFHGVCLAIGWQLDGVSLCGGLESLSIKNCGDLSDMGLVAIGRGCRRLIKFELEGCKNVTVDGLRTMAALRRETLVEMKISCCKQLGAVASCKALDLVRDRIEKLHIDCVWDGLELTESSESKVRSFDLNELNDEDDELGLRKKRKFCLPEGGNWHLQIKENGVCCKTWKGLKCLSIWIEVGQLLTPLPIVGLDDCPVLEEIRIKMEGDSRGRQKPSDRAFGLSCLTRYPQLTKLRLEFGETIGYALTAPGGETDLTLWDRFFFNGIGNLRLNELDYWPAQDRDVNQRSLTLPASGLIAQCLTLRKLIIHGTAHEHFMMFFTRMPNVRDVQLREDYYPAPADDSTTEMREDSHRRFEDAMNRRRIAD</sequence>
<evidence type="ECO:0008006" key="4">
    <source>
        <dbReference type="Google" id="ProtNLM"/>
    </source>
</evidence>
<dbReference type="AlphaFoldDB" id="A0A067FB45"/>
<organism evidence="2 3">
    <name type="scientific">Citrus sinensis</name>
    <name type="common">Sweet orange</name>
    <name type="synonym">Citrus aurantium var. sinensis</name>
    <dbReference type="NCBI Taxonomy" id="2711"/>
    <lineage>
        <taxon>Eukaryota</taxon>
        <taxon>Viridiplantae</taxon>
        <taxon>Streptophyta</taxon>
        <taxon>Embryophyta</taxon>
        <taxon>Tracheophyta</taxon>
        <taxon>Spermatophyta</taxon>
        <taxon>Magnoliopsida</taxon>
        <taxon>eudicotyledons</taxon>
        <taxon>Gunneridae</taxon>
        <taxon>Pentapetalae</taxon>
        <taxon>rosids</taxon>
        <taxon>malvids</taxon>
        <taxon>Sapindales</taxon>
        <taxon>Rutaceae</taxon>
        <taxon>Aurantioideae</taxon>
        <taxon>Citrus</taxon>
    </lineage>
</organism>
<name>A0A067FB45_CITSI</name>
<evidence type="ECO:0000313" key="3">
    <source>
        <dbReference type="Proteomes" id="UP000027120"/>
    </source>
</evidence>
<dbReference type="GO" id="GO:0005634">
    <property type="term" value="C:nucleus"/>
    <property type="evidence" value="ECO:0000318"/>
    <property type="project" value="GO_Central"/>
</dbReference>
<dbReference type="InterPro" id="IPR032675">
    <property type="entry name" value="LRR_dom_sf"/>
</dbReference>
<dbReference type="Gene3D" id="3.80.10.10">
    <property type="entry name" value="Ribonuclease Inhibitor"/>
    <property type="match status" value="1"/>
</dbReference>
<dbReference type="GO" id="GO:0031146">
    <property type="term" value="P:SCF-dependent proteasomal ubiquitin-dependent protein catabolic process"/>
    <property type="evidence" value="ECO:0000318"/>
    <property type="project" value="GO_Central"/>
</dbReference>
<dbReference type="SMART" id="SM00367">
    <property type="entry name" value="LRR_CC"/>
    <property type="match status" value="2"/>
</dbReference>
<proteinExistence type="predicted"/>
<dbReference type="SMR" id="A0A067FB45"/>
<evidence type="ECO:0000256" key="1">
    <source>
        <dbReference type="SAM" id="MobiDB-lite"/>
    </source>
</evidence>
<dbReference type="GO" id="GO:0019005">
    <property type="term" value="C:SCF ubiquitin ligase complex"/>
    <property type="evidence" value="ECO:0000318"/>
    <property type="project" value="GO_Central"/>
</dbReference>
<dbReference type="EMBL" id="KK784913">
    <property type="protein sequence ID" value="KDO63370.1"/>
    <property type="molecule type" value="Genomic_DNA"/>
</dbReference>
<dbReference type="PANTHER" id="PTHR13318:SF148">
    <property type="entry name" value="F-BOX PROTEIN MAX2"/>
    <property type="match status" value="1"/>
</dbReference>
<evidence type="ECO:0000313" key="2">
    <source>
        <dbReference type="EMBL" id="KDO63370.1"/>
    </source>
</evidence>
<feature type="compositionally biased region" description="Basic and acidic residues" evidence="1">
    <location>
        <begin position="662"/>
        <end position="683"/>
    </location>
</feature>
<dbReference type="STRING" id="2711.A0A067FB45"/>
<accession>A0A067FB45</accession>
<dbReference type="PaxDb" id="2711-XP_006469010.1"/>
<protein>
    <recommendedName>
        <fullName evidence="4">COI1 F-box domain-containing protein</fullName>
    </recommendedName>
</protein>
<feature type="region of interest" description="Disordered" evidence="1">
    <location>
        <begin position="654"/>
        <end position="683"/>
    </location>
</feature>